<dbReference type="PANTHER" id="PTHR22884">
    <property type="entry name" value="SET DOMAIN PROTEINS"/>
    <property type="match status" value="1"/>
</dbReference>
<evidence type="ECO:0000256" key="7">
    <source>
        <dbReference type="ARBA" id="ARBA00023242"/>
    </source>
</evidence>
<feature type="region of interest" description="Disordered" evidence="8">
    <location>
        <begin position="160"/>
        <end position="229"/>
    </location>
</feature>
<feature type="domain" description="Post-SET" evidence="10">
    <location>
        <begin position="118"/>
        <end position="134"/>
    </location>
</feature>
<feature type="domain" description="SET" evidence="9">
    <location>
        <begin position="1"/>
        <end position="111"/>
    </location>
</feature>
<gene>
    <name evidence="11" type="ORF">CVIRNUC_000469</name>
</gene>
<evidence type="ECO:0000256" key="3">
    <source>
        <dbReference type="ARBA" id="ARBA00022454"/>
    </source>
</evidence>
<proteinExistence type="predicted"/>
<sequence>MEGKGWGVLADEDIMPKAFVMEYIGEIVDVEEAERRAQEYERQGLQHTYVMDLTPTEVIDATLKGGHARFINHSCEPNCATEKWLVDGDLRVGIYARAHIPAGVEITYHYQLIWNQGHKVKCLCGSSKCHGFLGGHSKLANDAPYWQDADGLEYLMDSTLDTYDSGGEEDEAEEVLEDDLKMPPGLPAPSVEASDPDSNAAGAMPTPSIAGVHPTDSSQSPVHPPQSQP</sequence>
<comment type="caution">
    <text evidence="11">The sequence shown here is derived from an EMBL/GenBank/DDBJ whole genome shotgun (WGS) entry which is preliminary data.</text>
</comment>
<dbReference type="InterPro" id="IPR003616">
    <property type="entry name" value="Post-SET_dom"/>
</dbReference>
<evidence type="ECO:0000313" key="12">
    <source>
        <dbReference type="Proteomes" id="UP001314263"/>
    </source>
</evidence>
<dbReference type="GO" id="GO:0005694">
    <property type="term" value="C:chromosome"/>
    <property type="evidence" value="ECO:0007669"/>
    <property type="project" value="UniProtKB-SubCell"/>
</dbReference>
<dbReference type="SMART" id="SM00508">
    <property type="entry name" value="PostSET"/>
    <property type="match status" value="1"/>
</dbReference>
<evidence type="ECO:0000256" key="8">
    <source>
        <dbReference type="SAM" id="MobiDB-lite"/>
    </source>
</evidence>
<keyword evidence="12" id="KW-1185">Reference proteome</keyword>
<evidence type="ECO:0000313" key="11">
    <source>
        <dbReference type="EMBL" id="CAK0734701.1"/>
    </source>
</evidence>
<organism evidence="11 12">
    <name type="scientific">Coccomyxa viridis</name>
    <dbReference type="NCBI Taxonomy" id="1274662"/>
    <lineage>
        <taxon>Eukaryota</taxon>
        <taxon>Viridiplantae</taxon>
        <taxon>Chlorophyta</taxon>
        <taxon>core chlorophytes</taxon>
        <taxon>Trebouxiophyceae</taxon>
        <taxon>Trebouxiophyceae incertae sedis</taxon>
        <taxon>Coccomyxaceae</taxon>
        <taxon>Coccomyxa</taxon>
    </lineage>
</organism>
<feature type="compositionally biased region" description="Acidic residues" evidence="8">
    <location>
        <begin position="166"/>
        <end position="177"/>
    </location>
</feature>
<dbReference type="InterPro" id="IPR050777">
    <property type="entry name" value="SET2_Histone-Lys_MeTrsfase"/>
</dbReference>
<evidence type="ECO:0000256" key="5">
    <source>
        <dbReference type="ARBA" id="ARBA00022679"/>
    </source>
</evidence>
<dbReference type="AlphaFoldDB" id="A0AAV1HUD8"/>
<dbReference type="InterPro" id="IPR046341">
    <property type="entry name" value="SET_dom_sf"/>
</dbReference>
<dbReference type="PROSITE" id="PS50868">
    <property type="entry name" value="POST_SET"/>
    <property type="match status" value="1"/>
</dbReference>
<keyword evidence="6" id="KW-0949">S-adenosyl-L-methionine</keyword>
<keyword evidence="5" id="KW-0808">Transferase</keyword>
<keyword evidence="3" id="KW-0158">Chromosome</keyword>
<accession>A0AAV1HUD8</accession>
<evidence type="ECO:0000259" key="10">
    <source>
        <dbReference type="PROSITE" id="PS50868"/>
    </source>
</evidence>
<dbReference type="PROSITE" id="PS50280">
    <property type="entry name" value="SET"/>
    <property type="match status" value="1"/>
</dbReference>
<reference evidence="11 12" key="1">
    <citation type="submission" date="2023-10" db="EMBL/GenBank/DDBJ databases">
        <authorList>
            <person name="Maclean D."/>
            <person name="Macfadyen A."/>
        </authorList>
    </citation>
    <scope>NUCLEOTIDE SEQUENCE [LARGE SCALE GENOMIC DNA]</scope>
</reference>
<dbReference type="GO" id="GO:0008168">
    <property type="term" value="F:methyltransferase activity"/>
    <property type="evidence" value="ECO:0007669"/>
    <property type="project" value="UniProtKB-KW"/>
</dbReference>
<evidence type="ECO:0000256" key="6">
    <source>
        <dbReference type="ARBA" id="ARBA00022691"/>
    </source>
</evidence>
<dbReference type="InterPro" id="IPR001214">
    <property type="entry name" value="SET_dom"/>
</dbReference>
<dbReference type="GO" id="GO:0005634">
    <property type="term" value="C:nucleus"/>
    <property type="evidence" value="ECO:0007669"/>
    <property type="project" value="UniProtKB-SubCell"/>
</dbReference>
<dbReference type="Gene3D" id="2.170.270.10">
    <property type="entry name" value="SET domain"/>
    <property type="match status" value="1"/>
</dbReference>
<dbReference type="EMBL" id="CAUYUE010000001">
    <property type="protein sequence ID" value="CAK0734701.1"/>
    <property type="molecule type" value="Genomic_DNA"/>
</dbReference>
<dbReference type="SUPFAM" id="SSF82199">
    <property type="entry name" value="SET domain"/>
    <property type="match status" value="1"/>
</dbReference>
<evidence type="ECO:0000256" key="4">
    <source>
        <dbReference type="ARBA" id="ARBA00022603"/>
    </source>
</evidence>
<keyword evidence="7" id="KW-0539">Nucleus</keyword>
<comment type="subcellular location">
    <subcellularLocation>
        <location evidence="2">Chromosome</location>
    </subcellularLocation>
    <subcellularLocation>
        <location evidence="1">Nucleus</location>
    </subcellularLocation>
</comment>
<dbReference type="SMART" id="SM00317">
    <property type="entry name" value="SET"/>
    <property type="match status" value="1"/>
</dbReference>
<dbReference type="Pfam" id="PF00856">
    <property type="entry name" value="SET"/>
    <property type="match status" value="1"/>
</dbReference>
<dbReference type="GO" id="GO:0032259">
    <property type="term" value="P:methylation"/>
    <property type="evidence" value="ECO:0007669"/>
    <property type="project" value="UniProtKB-KW"/>
</dbReference>
<dbReference type="Proteomes" id="UP001314263">
    <property type="component" value="Unassembled WGS sequence"/>
</dbReference>
<evidence type="ECO:0000256" key="2">
    <source>
        <dbReference type="ARBA" id="ARBA00004286"/>
    </source>
</evidence>
<name>A0AAV1HUD8_9CHLO</name>
<evidence type="ECO:0000259" key="9">
    <source>
        <dbReference type="PROSITE" id="PS50280"/>
    </source>
</evidence>
<evidence type="ECO:0000256" key="1">
    <source>
        <dbReference type="ARBA" id="ARBA00004123"/>
    </source>
</evidence>
<keyword evidence="4" id="KW-0489">Methyltransferase</keyword>
<protein>
    <submittedName>
        <fullName evidence="11">Uncharacterized protein</fullName>
    </submittedName>
</protein>